<accession>A0A2A5IZR3</accession>
<dbReference type="Gene3D" id="3.40.50.300">
    <property type="entry name" value="P-loop containing nucleotide triphosphate hydrolases"/>
    <property type="match status" value="2"/>
</dbReference>
<dbReference type="Pfam" id="PF13304">
    <property type="entry name" value="AAA_21"/>
    <property type="match status" value="1"/>
</dbReference>
<dbReference type="Proteomes" id="UP000230886">
    <property type="component" value="Unassembled WGS sequence"/>
</dbReference>
<evidence type="ECO:0000259" key="1">
    <source>
        <dbReference type="Pfam" id="PF13304"/>
    </source>
</evidence>
<dbReference type="EMBL" id="NOVD01000078">
    <property type="protein sequence ID" value="PCK22231.1"/>
    <property type="molecule type" value="Genomic_DNA"/>
</dbReference>
<dbReference type="InterPro" id="IPR003959">
    <property type="entry name" value="ATPase_AAA_core"/>
</dbReference>
<dbReference type="GO" id="GO:0005524">
    <property type="term" value="F:ATP binding"/>
    <property type="evidence" value="ECO:0007669"/>
    <property type="project" value="InterPro"/>
</dbReference>
<dbReference type="PANTHER" id="PTHR43581">
    <property type="entry name" value="ATP/GTP PHOSPHATASE"/>
    <property type="match status" value="1"/>
</dbReference>
<feature type="domain" description="ATPase AAA-type core" evidence="1">
    <location>
        <begin position="59"/>
        <end position="349"/>
    </location>
</feature>
<dbReference type="AlphaFoldDB" id="A0A2A5IZR3"/>
<dbReference type="GO" id="GO:0016887">
    <property type="term" value="F:ATP hydrolysis activity"/>
    <property type="evidence" value="ECO:0007669"/>
    <property type="project" value="InterPro"/>
</dbReference>
<organism evidence="2 3">
    <name type="scientific">Rhodococcus qingshengii</name>
    <dbReference type="NCBI Taxonomy" id="334542"/>
    <lineage>
        <taxon>Bacteria</taxon>
        <taxon>Bacillati</taxon>
        <taxon>Actinomycetota</taxon>
        <taxon>Actinomycetes</taxon>
        <taxon>Mycobacteriales</taxon>
        <taxon>Nocardiaceae</taxon>
        <taxon>Rhodococcus</taxon>
        <taxon>Rhodococcus erythropolis group</taxon>
    </lineage>
</organism>
<gene>
    <name evidence="2" type="ORF">CHR55_32745</name>
</gene>
<dbReference type="SUPFAM" id="SSF52540">
    <property type="entry name" value="P-loop containing nucleoside triphosphate hydrolases"/>
    <property type="match status" value="1"/>
</dbReference>
<dbReference type="InterPro" id="IPR027417">
    <property type="entry name" value="P-loop_NTPase"/>
</dbReference>
<name>A0A2A5IZR3_RHOSG</name>
<dbReference type="PANTHER" id="PTHR43581:SF4">
    <property type="entry name" value="ATP_GTP PHOSPHATASE"/>
    <property type="match status" value="1"/>
</dbReference>
<sequence>MQDVAELKLYSAELSFSTRQVQFSTALFLQRGCPMMLRRLRIEHFRGIKSAEWIIDRRLVALVGAGDSTKTTLLDAIGLVLSPNNNPQFTDSDFYGFDLTRNIVVEATITDLPDSLVKESQLGKDRSGIMLDGTLVHDPVDEAEECLVIRLIVTPELDSTWEVIRPESEDARPITASQRRQLGFSRLGERPDFHLRWARGSALSGLTAGNEGASSVILDAHRHARSAVFSSDPNVLHAAAATVQKSAGNFGAAVFRELRPGLEPGSAASSHALMLHDGNVPLSSFGLGTRRLTSLSIQDEAMEGGSIIAVDEVEHGLEPHRLAQTLHHLKKRTNAGELQVIMTTHSPITVTTLSAVDLAIVNTDGTGATNCQPVSPDLDNVQGTFRSAPHALLGRRVLVGEGATEIGFLRGLVRHWDAERIAIDQAPAAAVGAVLVNGKGGTQPTQRAQNFQQLGYPTCMLVDNDDRAIDQSVADAKSVGVMVHRWSLGNALEDEVILTLSAAGLQAVVDVAVDIRGEQSIQATVSAKLGGKKLIGTNIAEWCTQTGADEPTMRTAIAAAATTKDKEWFKREDRGEELAEVVIAHSEGLENTHLMKVIGELRAFVYPAEPEQSVALDGAQNTDD</sequence>
<dbReference type="InterPro" id="IPR051396">
    <property type="entry name" value="Bact_Antivir_Def_Nuclease"/>
</dbReference>
<comment type="caution">
    <text evidence="2">The sequence shown here is derived from an EMBL/GenBank/DDBJ whole genome shotgun (WGS) entry which is preliminary data.</text>
</comment>
<protein>
    <recommendedName>
        <fullName evidence="1">ATPase AAA-type core domain-containing protein</fullName>
    </recommendedName>
</protein>
<evidence type="ECO:0000313" key="3">
    <source>
        <dbReference type="Proteomes" id="UP000230886"/>
    </source>
</evidence>
<reference evidence="2 3" key="1">
    <citation type="submission" date="2017-07" db="EMBL/GenBank/DDBJ databases">
        <title>Draft sequence of Rhodococcus enclensis 23b-28.</title>
        <authorList>
            <person name="Besaury L."/>
            <person name="Sancelme M."/>
            <person name="Amato P."/>
            <person name="Lallement A."/>
            <person name="Delort A.-M."/>
        </authorList>
    </citation>
    <scope>NUCLEOTIDE SEQUENCE [LARGE SCALE GENOMIC DNA]</scope>
    <source>
        <strain evidence="2 3">23b-28</strain>
    </source>
</reference>
<evidence type="ECO:0000313" key="2">
    <source>
        <dbReference type="EMBL" id="PCK22231.1"/>
    </source>
</evidence>
<proteinExistence type="predicted"/>